<protein>
    <submittedName>
        <fullName evidence="5">Tps3p</fullName>
    </submittedName>
</protein>
<feature type="region of interest" description="Disordered" evidence="4">
    <location>
        <begin position="72"/>
        <end position="110"/>
    </location>
</feature>
<dbReference type="GeneID" id="30034940"/>
<feature type="compositionally biased region" description="Basic and acidic residues" evidence="4">
    <location>
        <begin position="78"/>
        <end position="89"/>
    </location>
</feature>
<sequence>MSKPRKGYFEDDEITLSSSLDPRRHHRKVLVQPPSRAVSPTPEPEISIVRSGPAAASATGIAVTRPHELHSNRLQQAKHRDIERIEKQTESISISRKRQGSFSSRRSSTFDSPLFEDSPWRLELQHSGNGGLRNAIKRAEADGNVTKLWIGTLGMPTDALSESKKAEIESTLLTEDYDSIPVFLSDTTFEGHYSHYCKQILWPTLHYQTPDNPKSKAYQDHSWVHYKALNQAFADKIVKVYKEGDIIWVNDYHLMLLPAMLREKLPNAKIGFFLHVAFPSSEVFRCLAARKEFLEGMLGANCVGFQISEYSRHFLQTCNRILAVDTTPEGIKSEHSFVSVVNYAIGIDLKSLDITMQNSEGVGKWRKMICERWKDKKLIVSRDKLDNIRGIKQKLLAYEEFLRAHPEWIERAVLVQIGLYDGSDSEFESEIHTIVDRINSMRADLTATQPVLFLQQYIDFDQYLALIAEADIFAVTSLREGMNLTCHEYIYCNQKHGPLILSEFTGSASVLGDDSLLINPWDISEVANAFYQAITMSEQEKAARWMSLYSYVTNNTCAEWVHNFVKEVDVSWEEDQRRRSDTKHRLHAPLFIQQYQSVPRNGKRIFFLNMDSTDIKNAFVRTNSSTSINSANSTSPFRNTPPPTGPITAPNSASSGKFANSSVLSAVVPTGTGTSYASPQRKISVLNELVLDPANIVYVISRESRNTMERIFRRVNNLGLIAESGGLLRPFGSDEWIRFSEEHCARNISDKWQDPLMPMLESMAERFSGSRIVTNETSIHFDLHSVVEQDPDRASVIIGEVINSVNDAFGEIHVHARLAEDGKVIIARDDLTDADAVQYAFDLERAQIGKDFDYLFVTSLGSESSSDTYDTLYEWANGHEKDVGTVCTVSVGAKGTLAKWTLDGINSLLNLLLTATSQKN</sequence>
<dbReference type="SUPFAM" id="SSF53756">
    <property type="entry name" value="UDP-Glycosyltransferase/glycogen phosphorylase"/>
    <property type="match status" value="1"/>
</dbReference>
<evidence type="ECO:0000313" key="5">
    <source>
        <dbReference type="EMBL" id="ANB15343.1"/>
    </source>
</evidence>
<dbReference type="FunFam" id="3.40.50.2000:FF:000099">
    <property type="entry name" value="Alpha,alpha-trehalose phosphate synthase subunit, putative"/>
    <property type="match status" value="1"/>
</dbReference>
<keyword evidence="6" id="KW-1185">Reference proteome</keyword>
<evidence type="ECO:0000256" key="2">
    <source>
        <dbReference type="ARBA" id="ARBA00022490"/>
    </source>
</evidence>
<evidence type="ECO:0000256" key="4">
    <source>
        <dbReference type="SAM" id="MobiDB-lite"/>
    </source>
</evidence>
<dbReference type="InterPro" id="IPR001830">
    <property type="entry name" value="Glyco_trans_20"/>
</dbReference>
<dbReference type="OrthoDB" id="755951at2759"/>
<evidence type="ECO:0000313" key="6">
    <source>
        <dbReference type="Proteomes" id="UP000189580"/>
    </source>
</evidence>
<proteinExistence type="predicted"/>
<organism evidence="5 6">
    <name type="scientific">Sugiyamaella lignohabitans</name>
    <dbReference type="NCBI Taxonomy" id="796027"/>
    <lineage>
        <taxon>Eukaryota</taxon>
        <taxon>Fungi</taxon>
        <taxon>Dikarya</taxon>
        <taxon>Ascomycota</taxon>
        <taxon>Saccharomycotina</taxon>
        <taxon>Dipodascomycetes</taxon>
        <taxon>Dipodascales</taxon>
        <taxon>Trichomonascaceae</taxon>
        <taxon>Sugiyamaella</taxon>
    </lineage>
</organism>
<dbReference type="Pfam" id="PF02358">
    <property type="entry name" value="Trehalose_PPase"/>
    <property type="match status" value="1"/>
</dbReference>
<name>A0A167FIH6_9ASCO</name>
<dbReference type="InterPro" id="IPR003337">
    <property type="entry name" value="Trehalose_PPase"/>
</dbReference>
<dbReference type="GO" id="GO:0030234">
    <property type="term" value="F:enzyme regulator activity"/>
    <property type="evidence" value="ECO:0007669"/>
    <property type="project" value="UniProtKB-ARBA"/>
</dbReference>
<dbReference type="Pfam" id="PF00982">
    <property type="entry name" value="Glyco_transf_20"/>
    <property type="match status" value="1"/>
</dbReference>
<dbReference type="GO" id="GO:0005829">
    <property type="term" value="C:cytosol"/>
    <property type="evidence" value="ECO:0007669"/>
    <property type="project" value="TreeGrafter"/>
</dbReference>
<dbReference type="CDD" id="cd03788">
    <property type="entry name" value="GT20_TPS"/>
    <property type="match status" value="1"/>
</dbReference>
<dbReference type="EMBL" id="CP014503">
    <property type="protein sequence ID" value="ANB15343.1"/>
    <property type="molecule type" value="Genomic_DNA"/>
</dbReference>
<dbReference type="GO" id="GO:0005946">
    <property type="term" value="C:alpha,alpha-trehalose-phosphate synthase complex (UDP-forming)"/>
    <property type="evidence" value="ECO:0007669"/>
    <property type="project" value="TreeGrafter"/>
</dbReference>
<dbReference type="GO" id="GO:0003825">
    <property type="term" value="F:alpha,alpha-trehalose-phosphate synthase (UDP-forming) activity"/>
    <property type="evidence" value="ECO:0007669"/>
    <property type="project" value="TreeGrafter"/>
</dbReference>
<accession>A0A167FIH6</accession>
<dbReference type="PANTHER" id="PTHR10788">
    <property type="entry name" value="TREHALOSE-6-PHOSPHATE SYNTHASE"/>
    <property type="match status" value="1"/>
</dbReference>
<dbReference type="FunFam" id="3.40.50.2000:FF:000036">
    <property type="entry name" value="Alpha,alpha-trehalose-phosphate synthase subunit Tps2"/>
    <property type="match status" value="1"/>
</dbReference>
<dbReference type="Gene3D" id="3.40.50.2000">
    <property type="entry name" value="Glycogen Phosphorylase B"/>
    <property type="match status" value="2"/>
</dbReference>
<dbReference type="AlphaFoldDB" id="A0A167FIH6"/>
<reference evidence="5 6" key="1">
    <citation type="submission" date="2016-02" db="EMBL/GenBank/DDBJ databases">
        <title>Complete genome sequence and transcriptome regulation of the pentose utilising yeast Sugiyamaella lignohabitans.</title>
        <authorList>
            <person name="Bellasio M."/>
            <person name="Peymann A."/>
            <person name="Valli M."/>
            <person name="Sipitzky M."/>
            <person name="Graf A."/>
            <person name="Sauer M."/>
            <person name="Marx H."/>
            <person name="Mattanovich D."/>
        </authorList>
    </citation>
    <scope>NUCLEOTIDE SEQUENCE [LARGE SCALE GENOMIC DNA]</scope>
    <source>
        <strain evidence="5 6">CBS 10342</strain>
    </source>
</reference>
<keyword evidence="2" id="KW-0963">Cytoplasm</keyword>
<feature type="region of interest" description="Disordered" evidence="4">
    <location>
        <begin position="19"/>
        <end position="47"/>
    </location>
</feature>
<evidence type="ECO:0000256" key="1">
    <source>
        <dbReference type="ARBA" id="ARBA00004496"/>
    </source>
</evidence>
<dbReference type="PANTHER" id="PTHR10788:SF15">
    <property type="entry name" value="TREHALOSE SYNTHASE COMPLEX REGULATORY SUBUNIT TPS3-RELATED"/>
    <property type="match status" value="1"/>
</dbReference>
<dbReference type="Proteomes" id="UP000189580">
    <property type="component" value="Chromosome b"/>
</dbReference>
<keyword evidence="3" id="KW-0597">Phosphoprotein</keyword>
<comment type="subcellular location">
    <subcellularLocation>
        <location evidence="1">Cytoplasm</location>
    </subcellularLocation>
</comment>
<dbReference type="RefSeq" id="XP_018737820.1">
    <property type="nucleotide sequence ID" value="XM_018879953.1"/>
</dbReference>
<gene>
    <name evidence="5" type="primary">TPS3</name>
    <name evidence="5" type="ORF">AWJ20_2970</name>
</gene>
<dbReference type="KEGG" id="slb:AWJ20_2970"/>
<dbReference type="GO" id="GO:0004805">
    <property type="term" value="F:trehalose-phosphatase activity"/>
    <property type="evidence" value="ECO:0007669"/>
    <property type="project" value="TreeGrafter"/>
</dbReference>
<evidence type="ECO:0000256" key="3">
    <source>
        <dbReference type="ARBA" id="ARBA00022553"/>
    </source>
</evidence>
<dbReference type="GO" id="GO:0005992">
    <property type="term" value="P:trehalose biosynthetic process"/>
    <property type="evidence" value="ECO:0007669"/>
    <property type="project" value="InterPro"/>
</dbReference>